<evidence type="ECO:0000256" key="4">
    <source>
        <dbReference type="ARBA" id="ARBA00022881"/>
    </source>
</evidence>
<feature type="domain" description="UVR" evidence="7">
    <location>
        <begin position="204"/>
        <end position="239"/>
    </location>
</feature>
<comment type="subcellular location">
    <subcellularLocation>
        <location evidence="6">Cytoplasm</location>
    </subcellularLocation>
</comment>
<dbReference type="InterPro" id="IPR038476">
    <property type="entry name" value="UvrC_RNase_H_dom_sf"/>
</dbReference>
<keyword evidence="1 6" id="KW-0963">Cytoplasm</keyword>
<dbReference type="Gene3D" id="4.10.860.10">
    <property type="entry name" value="UVR domain"/>
    <property type="match status" value="1"/>
</dbReference>
<dbReference type="GO" id="GO:0005737">
    <property type="term" value="C:cytoplasm"/>
    <property type="evidence" value="ECO:0007669"/>
    <property type="project" value="UniProtKB-SubCell"/>
</dbReference>
<dbReference type="GO" id="GO:0003677">
    <property type="term" value="F:DNA binding"/>
    <property type="evidence" value="ECO:0007669"/>
    <property type="project" value="UniProtKB-UniRule"/>
</dbReference>
<dbReference type="InterPro" id="IPR047296">
    <property type="entry name" value="GIY-YIG_UvrC_Cho"/>
</dbReference>
<evidence type="ECO:0000259" key="8">
    <source>
        <dbReference type="PROSITE" id="PS50164"/>
    </source>
</evidence>
<dbReference type="Pfam" id="PF08459">
    <property type="entry name" value="UvrC_RNaseH_dom"/>
    <property type="match status" value="1"/>
</dbReference>
<keyword evidence="11" id="KW-1185">Reference proteome</keyword>
<dbReference type="Pfam" id="PF14520">
    <property type="entry name" value="HHH_5"/>
    <property type="match status" value="1"/>
</dbReference>
<dbReference type="InterPro" id="IPR001943">
    <property type="entry name" value="UVR_dom"/>
</dbReference>
<dbReference type="InterPro" id="IPR035901">
    <property type="entry name" value="GIY-YIG_endonuc_sf"/>
</dbReference>
<dbReference type="Gene3D" id="3.30.420.340">
    <property type="entry name" value="UvrC, RNAse H endonuclease domain"/>
    <property type="match status" value="1"/>
</dbReference>
<dbReference type="Gene3D" id="1.10.150.20">
    <property type="entry name" value="5' to 3' exonuclease, C-terminal subdomain"/>
    <property type="match status" value="1"/>
</dbReference>
<comment type="function">
    <text evidence="6">The UvrABC repair system catalyzes the recognition and processing of DNA lesions. UvrC both incises the 5' and 3' sides of the lesion. The N-terminal half is responsible for the 3' incision and the C-terminal half is responsible for the 5' incision.</text>
</comment>
<evidence type="ECO:0000256" key="5">
    <source>
        <dbReference type="ARBA" id="ARBA00023204"/>
    </source>
</evidence>
<proteinExistence type="inferred from homology"/>
<feature type="domain" description="GIY-YIG" evidence="8">
    <location>
        <begin position="16"/>
        <end position="95"/>
    </location>
</feature>
<dbReference type="EMBL" id="AP025523">
    <property type="protein sequence ID" value="BDE05815.1"/>
    <property type="molecule type" value="Genomic_DNA"/>
</dbReference>
<keyword evidence="5 6" id="KW-0234">DNA repair</keyword>
<dbReference type="PROSITE" id="PS50165">
    <property type="entry name" value="UVRC"/>
    <property type="match status" value="1"/>
</dbReference>
<dbReference type="HAMAP" id="MF_00203">
    <property type="entry name" value="UvrC"/>
    <property type="match status" value="1"/>
</dbReference>
<reference evidence="10 11" key="1">
    <citation type="journal article" date="2022" name="ISME Commun">
        <title>Vulcanimicrobium alpinus gen. nov. sp. nov., the first cultivated representative of the candidate phylum 'Eremiobacterota', is a metabolically versatile aerobic anoxygenic phototroph.</title>
        <authorList>
            <person name="Yabe S."/>
            <person name="Muto K."/>
            <person name="Abe K."/>
            <person name="Yokota A."/>
            <person name="Staudigel H."/>
            <person name="Tebo B.M."/>
        </authorList>
    </citation>
    <scope>NUCLEOTIDE SEQUENCE [LARGE SCALE GENOMIC DNA]</scope>
    <source>
        <strain evidence="10 11">WC8-2</strain>
    </source>
</reference>
<dbReference type="AlphaFoldDB" id="A0AAN1XVL9"/>
<dbReference type="Gene3D" id="3.40.1440.10">
    <property type="entry name" value="GIY-YIG endonuclease"/>
    <property type="match status" value="1"/>
</dbReference>
<keyword evidence="2 6" id="KW-0227">DNA damage</keyword>
<dbReference type="SMART" id="SM00465">
    <property type="entry name" value="GIYc"/>
    <property type="match status" value="1"/>
</dbReference>
<dbReference type="SUPFAM" id="SSF82771">
    <property type="entry name" value="GIY-YIG endonuclease"/>
    <property type="match status" value="1"/>
</dbReference>
<dbReference type="PANTHER" id="PTHR30562:SF1">
    <property type="entry name" value="UVRABC SYSTEM PROTEIN C"/>
    <property type="match status" value="1"/>
</dbReference>
<dbReference type="CDD" id="cd10434">
    <property type="entry name" value="GIY-YIG_UvrC_Cho"/>
    <property type="match status" value="1"/>
</dbReference>
<dbReference type="InterPro" id="IPR000305">
    <property type="entry name" value="GIY-YIG_endonuc"/>
</dbReference>
<dbReference type="KEGG" id="vab:WPS_10910"/>
<dbReference type="RefSeq" id="WP_317996837.1">
    <property type="nucleotide sequence ID" value="NZ_AP025523.1"/>
</dbReference>
<dbReference type="GO" id="GO:0009380">
    <property type="term" value="C:excinuclease repair complex"/>
    <property type="evidence" value="ECO:0007669"/>
    <property type="project" value="InterPro"/>
</dbReference>
<dbReference type="PROSITE" id="PS50151">
    <property type="entry name" value="UVR"/>
    <property type="match status" value="1"/>
</dbReference>
<dbReference type="NCBIfam" id="NF001824">
    <property type="entry name" value="PRK00558.1-5"/>
    <property type="match status" value="1"/>
</dbReference>
<evidence type="ECO:0000256" key="3">
    <source>
        <dbReference type="ARBA" id="ARBA00022769"/>
    </source>
</evidence>
<evidence type="ECO:0000313" key="11">
    <source>
        <dbReference type="Proteomes" id="UP001317532"/>
    </source>
</evidence>
<evidence type="ECO:0000256" key="1">
    <source>
        <dbReference type="ARBA" id="ARBA00022490"/>
    </source>
</evidence>
<keyword evidence="4 6" id="KW-0267">Excision nuclease</keyword>
<dbReference type="GO" id="GO:0009381">
    <property type="term" value="F:excinuclease ABC activity"/>
    <property type="evidence" value="ECO:0007669"/>
    <property type="project" value="UniProtKB-UniRule"/>
</dbReference>
<comment type="subunit">
    <text evidence="6">Interacts with UvrB in an incision complex.</text>
</comment>
<dbReference type="InterPro" id="IPR050066">
    <property type="entry name" value="UvrABC_protein_C"/>
</dbReference>
<keyword evidence="3 6" id="KW-0228">DNA excision</keyword>
<sequence>MTEPSRLERTLSQLSDQPGVYMMLGEDGRILYIGKAVSLRNRVRSYFQDSAAHPYRTLRMVQRVVDVRTIVVTNEIEALILEANLIKRHQPPFNVRLRDDKRFPYLKVTSERFPRVVFTRVVKDDGGRYFGPYTNAAGLRELIDLIRIVFPLRTCREPIDGKRKRPCLQYHIKRCLAPCVGYQSEDDYDKLVDEVNLFLEGHYDPLIERLQGEMSAAAEHYNFEAAARLRDRIIAVRRTIEAQKVVWRSRIDVDLMAFARAQGQACVQVFMVRDGKLLGQEYFILEGAGEQSDAELFSQFLKQFYTARTGNYGMNGAFEAEIDASPLALRAARDQQAPVAVKARARRRAGFESAIPKEIQVEAMPEDASVIEAWLTEIKAQRVRIVVPQRGERREYLALVKKNAEQNLRAFLVHQEATEHASASALTELASGLDLPEPPHRIECYDISNIQGTNSVASMVVFIEGRPKKSDYRHFNIQAVEGPNDFASMQETLRRRLRYLRQDADRPPVADGDAATRAIEAQARKRERFHEKPDLLLIDGGKGQLNAVAEVMRELDMWGIPVAGLAKENEWLYLPGNSEPIVLPPNSAGLHLVMRIRDEAHRFAIAHHRSKRGKAMTKSVLDTLAGVGPVRKKRLLAAFGSVRAIRNASVDEIAAVKGMTPALASQVKEALSR</sequence>
<protein>
    <recommendedName>
        <fullName evidence="6">UvrABC system protein C</fullName>
        <shortName evidence="6">Protein UvrC</shortName>
    </recommendedName>
    <alternativeName>
        <fullName evidence="6">Excinuclease ABC subunit C</fullName>
    </alternativeName>
</protein>
<keyword evidence="6" id="KW-0742">SOS response</keyword>
<dbReference type="SUPFAM" id="SSF46600">
    <property type="entry name" value="C-terminal UvrC-binding domain of UvrB"/>
    <property type="match status" value="1"/>
</dbReference>
<dbReference type="Pfam" id="PF01541">
    <property type="entry name" value="GIY-YIG"/>
    <property type="match status" value="1"/>
</dbReference>
<evidence type="ECO:0000259" key="7">
    <source>
        <dbReference type="PROSITE" id="PS50151"/>
    </source>
</evidence>
<accession>A0AAN1XVL9</accession>
<dbReference type="GO" id="GO:0006289">
    <property type="term" value="P:nucleotide-excision repair"/>
    <property type="evidence" value="ECO:0007669"/>
    <property type="project" value="UniProtKB-UniRule"/>
</dbReference>
<comment type="similarity">
    <text evidence="6">Belongs to the UvrC family.</text>
</comment>
<dbReference type="Proteomes" id="UP001317532">
    <property type="component" value="Chromosome"/>
</dbReference>
<dbReference type="Pfam" id="PF22920">
    <property type="entry name" value="UvrC_RNaseH"/>
    <property type="match status" value="1"/>
</dbReference>
<dbReference type="InterPro" id="IPR010994">
    <property type="entry name" value="RuvA_2-like"/>
</dbReference>
<dbReference type="GO" id="GO:0009432">
    <property type="term" value="P:SOS response"/>
    <property type="evidence" value="ECO:0007669"/>
    <property type="project" value="UniProtKB-UniRule"/>
</dbReference>
<feature type="domain" description="UvrC family homology region profile" evidence="9">
    <location>
        <begin position="255"/>
        <end position="552"/>
    </location>
</feature>
<dbReference type="FunFam" id="3.40.1440.10:FF:000001">
    <property type="entry name" value="UvrABC system protein C"/>
    <property type="match status" value="1"/>
</dbReference>
<dbReference type="InterPro" id="IPR004791">
    <property type="entry name" value="UvrC"/>
</dbReference>
<dbReference type="SUPFAM" id="SSF47781">
    <property type="entry name" value="RuvA domain 2-like"/>
    <property type="match status" value="1"/>
</dbReference>
<dbReference type="PROSITE" id="PS50164">
    <property type="entry name" value="GIY_YIG"/>
    <property type="match status" value="1"/>
</dbReference>
<evidence type="ECO:0000313" key="10">
    <source>
        <dbReference type="EMBL" id="BDE05815.1"/>
    </source>
</evidence>
<gene>
    <name evidence="6 10" type="primary">uvrC</name>
    <name evidence="10" type="ORF">WPS_10910</name>
</gene>
<dbReference type="InterPro" id="IPR036876">
    <property type="entry name" value="UVR_dom_sf"/>
</dbReference>
<name>A0AAN1XVL9_UNVUL</name>
<dbReference type="InterPro" id="IPR001162">
    <property type="entry name" value="UvrC_RNase_H_dom"/>
</dbReference>
<evidence type="ECO:0000256" key="6">
    <source>
        <dbReference type="HAMAP-Rule" id="MF_00203"/>
    </source>
</evidence>
<evidence type="ECO:0000256" key="2">
    <source>
        <dbReference type="ARBA" id="ARBA00022763"/>
    </source>
</evidence>
<evidence type="ECO:0000259" key="9">
    <source>
        <dbReference type="PROSITE" id="PS50165"/>
    </source>
</evidence>
<dbReference type="PANTHER" id="PTHR30562">
    <property type="entry name" value="UVRC/OXIDOREDUCTASE"/>
    <property type="match status" value="1"/>
</dbReference>
<dbReference type="Pfam" id="PF02151">
    <property type="entry name" value="UVR"/>
    <property type="match status" value="1"/>
</dbReference>
<dbReference type="NCBIfam" id="TIGR00194">
    <property type="entry name" value="uvrC"/>
    <property type="match status" value="1"/>
</dbReference>
<organism evidence="10 11">
    <name type="scientific">Vulcanimicrobium alpinum</name>
    <dbReference type="NCBI Taxonomy" id="3016050"/>
    <lineage>
        <taxon>Bacteria</taxon>
        <taxon>Bacillati</taxon>
        <taxon>Vulcanimicrobiota</taxon>
        <taxon>Vulcanimicrobiia</taxon>
        <taxon>Vulcanimicrobiales</taxon>
        <taxon>Vulcanimicrobiaceae</taxon>
        <taxon>Vulcanimicrobium</taxon>
    </lineage>
</organism>